<dbReference type="EMBL" id="AOIQ01000006">
    <property type="protein sequence ID" value="ELZ13568.1"/>
    <property type="molecule type" value="Genomic_DNA"/>
</dbReference>
<feature type="compositionally biased region" description="Polar residues" evidence="3">
    <location>
        <begin position="313"/>
        <end position="326"/>
    </location>
</feature>
<protein>
    <submittedName>
        <fullName evidence="6">O-succinylbenzoate--CoA ligase</fullName>
    </submittedName>
</protein>
<reference evidence="6 7" key="1">
    <citation type="journal article" date="2014" name="PLoS Genet.">
        <title>Phylogenetically driven sequencing of extremely halophilic archaea reveals strategies for static and dynamic osmo-response.</title>
        <authorList>
            <person name="Becker E.A."/>
            <person name="Seitzer P.M."/>
            <person name="Tritt A."/>
            <person name="Larsen D."/>
            <person name="Krusor M."/>
            <person name="Yao A.I."/>
            <person name="Wu D."/>
            <person name="Madern D."/>
            <person name="Eisen J.A."/>
            <person name="Darling A.E."/>
            <person name="Facciotti M.T."/>
        </authorList>
    </citation>
    <scope>NUCLEOTIDE SEQUENCE [LARGE SCALE GENOMIC DNA]</scope>
    <source>
        <strain evidence="6 7">JCM 14624</strain>
    </source>
</reference>
<accession>M0BT63</accession>
<dbReference type="InterPro" id="IPR045851">
    <property type="entry name" value="AMP-bd_C_sf"/>
</dbReference>
<dbReference type="PANTHER" id="PTHR43201:SF5">
    <property type="entry name" value="MEDIUM-CHAIN ACYL-COA LIGASE ACSF2, MITOCHONDRIAL"/>
    <property type="match status" value="1"/>
</dbReference>
<dbReference type="CDD" id="cd04433">
    <property type="entry name" value="AFD_class_I"/>
    <property type="match status" value="1"/>
</dbReference>
<evidence type="ECO:0000313" key="7">
    <source>
        <dbReference type="Proteomes" id="UP000011560"/>
    </source>
</evidence>
<dbReference type="Pfam" id="PF13193">
    <property type="entry name" value="AMP-binding_C"/>
    <property type="match status" value="1"/>
</dbReference>
<dbReference type="Gene3D" id="3.40.50.12780">
    <property type="entry name" value="N-terminal domain of ligase-like"/>
    <property type="match status" value="1"/>
</dbReference>
<dbReference type="InterPro" id="IPR042099">
    <property type="entry name" value="ANL_N_sf"/>
</dbReference>
<dbReference type="InterPro" id="IPR000873">
    <property type="entry name" value="AMP-dep_synth/lig_dom"/>
</dbReference>
<feature type="region of interest" description="Disordered" evidence="3">
    <location>
        <begin position="364"/>
        <end position="383"/>
    </location>
</feature>
<keyword evidence="7" id="KW-1185">Reference proteome</keyword>
<feature type="compositionally biased region" description="Polar residues" evidence="3">
    <location>
        <begin position="136"/>
        <end position="145"/>
    </location>
</feature>
<sequence>MTPTSWPTTDLCAKRAATTPDRMALVDGESGRQWTYRELDAAVASTARSLDLEPGAVVATILPTGPQFVVTTFALARLGATGVLLSPDESVAELRTKTDQTSLDCVVGAAETESVAETLATSSDVDHVTIGPIGDSESSNHQSTDVGERDQANPDRRIDPAPLTPDHTQIVVFTSGTTGTPKGVRVTVANLRASAMASGFRLGVDPSDRWLVPLPQHHMGGFAPIIRSALYGTTVVTTQQTGPADIARHVETHRCTGLSVVPTMVRSLLEWGWEPPAHLRFVLVGGAPTPPELVTEALDAGVPLHPSYGASEAASQIATATPSQASRAPGSVGNPLFETDVRIVDHEGTPVDRGESGEVVVAGPTVSPGYLDPDQTTSSFTDGRFRTGDLGYRDDAGRLRITGRQSDRIITGAETVDPAEVARVLRSHEDIADAAVVGVPDKQWGERVAAALVLEPGIDDFERQAFEAFCANRLATHKRPRTIAVVEQLPRTDSGTVERNQLTERLGDE</sequence>
<comment type="similarity">
    <text evidence="1">Belongs to the ATP-dependent AMP-binding enzyme family.</text>
</comment>
<organism evidence="6 7">
    <name type="scientific">Halovivax asiaticus JCM 14624</name>
    <dbReference type="NCBI Taxonomy" id="1227490"/>
    <lineage>
        <taxon>Archaea</taxon>
        <taxon>Methanobacteriati</taxon>
        <taxon>Methanobacteriota</taxon>
        <taxon>Stenosarchaea group</taxon>
        <taxon>Halobacteria</taxon>
        <taxon>Halobacteriales</taxon>
        <taxon>Natrialbaceae</taxon>
        <taxon>Halovivax</taxon>
    </lineage>
</organism>
<feature type="domain" description="AMP-binding enzyme C-terminal" evidence="5">
    <location>
        <begin position="420"/>
        <end position="495"/>
    </location>
</feature>
<comment type="caution">
    <text evidence="6">The sequence shown here is derived from an EMBL/GenBank/DDBJ whole genome shotgun (WGS) entry which is preliminary data.</text>
</comment>
<dbReference type="STRING" id="1227490.C479_01946"/>
<dbReference type="Proteomes" id="UP000011560">
    <property type="component" value="Unassembled WGS sequence"/>
</dbReference>
<dbReference type="PANTHER" id="PTHR43201">
    <property type="entry name" value="ACYL-COA SYNTHETASE"/>
    <property type="match status" value="1"/>
</dbReference>
<dbReference type="InterPro" id="IPR020845">
    <property type="entry name" value="AMP-binding_CS"/>
</dbReference>
<feature type="region of interest" description="Disordered" evidence="3">
    <location>
        <begin position="313"/>
        <end position="334"/>
    </location>
</feature>
<dbReference type="GO" id="GO:0006631">
    <property type="term" value="P:fatty acid metabolic process"/>
    <property type="evidence" value="ECO:0007669"/>
    <property type="project" value="TreeGrafter"/>
</dbReference>
<dbReference type="Gene3D" id="3.30.300.30">
    <property type="match status" value="1"/>
</dbReference>
<dbReference type="SUPFAM" id="SSF56801">
    <property type="entry name" value="Acetyl-CoA synthetase-like"/>
    <property type="match status" value="1"/>
</dbReference>
<dbReference type="PROSITE" id="PS00455">
    <property type="entry name" value="AMP_BINDING"/>
    <property type="match status" value="1"/>
</dbReference>
<dbReference type="GO" id="GO:0031956">
    <property type="term" value="F:medium-chain fatty acid-CoA ligase activity"/>
    <property type="evidence" value="ECO:0007669"/>
    <property type="project" value="TreeGrafter"/>
</dbReference>
<dbReference type="AlphaFoldDB" id="M0BT63"/>
<evidence type="ECO:0000313" key="6">
    <source>
        <dbReference type="EMBL" id="ELZ13568.1"/>
    </source>
</evidence>
<keyword evidence="2 6" id="KW-0436">Ligase</keyword>
<feature type="region of interest" description="Disordered" evidence="3">
    <location>
        <begin position="120"/>
        <end position="167"/>
    </location>
</feature>
<evidence type="ECO:0000259" key="5">
    <source>
        <dbReference type="Pfam" id="PF13193"/>
    </source>
</evidence>
<dbReference type="RefSeq" id="WP_007697018.1">
    <property type="nucleotide sequence ID" value="NZ_AOIQ01000006.1"/>
</dbReference>
<proteinExistence type="inferred from homology"/>
<dbReference type="InterPro" id="IPR025110">
    <property type="entry name" value="AMP-bd_C"/>
</dbReference>
<evidence type="ECO:0000256" key="2">
    <source>
        <dbReference type="ARBA" id="ARBA00022598"/>
    </source>
</evidence>
<evidence type="ECO:0000256" key="1">
    <source>
        <dbReference type="ARBA" id="ARBA00006432"/>
    </source>
</evidence>
<dbReference type="OrthoDB" id="35688at2157"/>
<name>M0BT63_9EURY</name>
<gene>
    <name evidence="6" type="ORF">C479_01946</name>
</gene>
<dbReference type="Pfam" id="PF00501">
    <property type="entry name" value="AMP-binding"/>
    <property type="match status" value="1"/>
</dbReference>
<evidence type="ECO:0000256" key="3">
    <source>
        <dbReference type="SAM" id="MobiDB-lite"/>
    </source>
</evidence>
<feature type="compositionally biased region" description="Basic and acidic residues" evidence="3">
    <location>
        <begin position="146"/>
        <end position="159"/>
    </location>
</feature>
<evidence type="ECO:0000259" key="4">
    <source>
        <dbReference type="Pfam" id="PF00501"/>
    </source>
</evidence>
<feature type="domain" description="AMP-dependent synthetase/ligase" evidence="4">
    <location>
        <begin position="13"/>
        <end position="371"/>
    </location>
</feature>